<dbReference type="GO" id="GO:0030497">
    <property type="term" value="P:fatty acid elongation"/>
    <property type="evidence" value="ECO:0007669"/>
    <property type="project" value="TreeGrafter"/>
</dbReference>
<dbReference type="SMART" id="SM00822">
    <property type="entry name" value="PKS_KR"/>
    <property type="match status" value="1"/>
</dbReference>
<protein>
    <submittedName>
        <fullName evidence="4">SDR family oxidoreductase</fullName>
    </submittedName>
</protein>
<dbReference type="Gene3D" id="3.40.50.720">
    <property type="entry name" value="NAD(P)-binding Rossmann-like Domain"/>
    <property type="match status" value="1"/>
</dbReference>
<dbReference type="Proteomes" id="UP000316639">
    <property type="component" value="Unassembled WGS sequence"/>
</dbReference>
<keyword evidence="2" id="KW-0560">Oxidoreductase</keyword>
<proteinExistence type="inferred from homology"/>
<dbReference type="InterPro" id="IPR020904">
    <property type="entry name" value="Sc_DH/Rdtase_CS"/>
</dbReference>
<comment type="similarity">
    <text evidence="1">Belongs to the short-chain dehydrogenases/reductases (SDR) family.</text>
</comment>
<gene>
    <name evidence="4" type="ORF">FKR81_19620</name>
</gene>
<dbReference type="RefSeq" id="WP_146353554.1">
    <property type="nucleotide sequence ID" value="NZ_VOBR01000012.1"/>
</dbReference>
<reference evidence="4 5" key="1">
    <citation type="submission" date="2019-07" db="EMBL/GenBank/DDBJ databases">
        <title>Lentzea xizangensis sp. nov., isolated from Qinghai-Tibetan Plateau Soils.</title>
        <authorList>
            <person name="Huang J."/>
        </authorList>
    </citation>
    <scope>NUCLEOTIDE SEQUENCE [LARGE SCALE GENOMIC DNA]</scope>
    <source>
        <strain evidence="4 5">FXJ1.1311</strain>
    </source>
</reference>
<evidence type="ECO:0000259" key="3">
    <source>
        <dbReference type="SMART" id="SM00822"/>
    </source>
</evidence>
<dbReference type="AlphaFoldDB" id="A0A563ERW4"/>
<accession>A0A563ERW4</accession>
<dbReference type="SUPFAM" id="SSF51735">
    <property type="entry name" value="NAD(P)-binding Rossmann-fold domains"/>
    <property type="match status" value="1"/>
</dbReference>
<dbReference type="PRINTS" id="PR00081">
    <property type="entry name" value="GDHRDH"/>
</dbReference>
<evidence type="ECO:0000256" key="1">
    <source>
        <dbReference type="ARBA" id="ARBA00006484"/>
    </source>
</evidence>
<dbReference type="GO" id="GO:0016616">
    <property type="term" value="F:oxidoreductase activity, acting on the CH-OH group of donors, NAD or NADP as acceptor"/>
    <property type="evidence" value="ECO:0007669"/>
    <property type="project" value="UniProtKB-ARBA"/>
</dbReference>
<dbReference type="FunFam" id="3.40.50.720:FF:000084">
    <property type="entry name" value="Short-chain dehydrogenase reductase"/>
    <property type="match status" value="1"/>
</dbReference>
<evidence type="ECO:0000313" key="5">
    <source>
        <dbReference type="Proteomes" id="UP000316639"/>
    </source>
</evidence>
<dbReference type="OrthoDB" id="286404at2"/>
<dbReference type="Pfam" id="PF13561">
    <property type="entry name" value="adh_short_C2"/>
    <property type="match status" value="1"/>
</dbReference>
<dbReference type="EMBL" id="VOBR01000012">
    <property type="protein sequence ID" value="TWP50393.1"/>
    <property type="molecule type" value="Genomic_DNA"/>
</dbReference>
<comment type="caution">
    <text evidence="4">The sequence shown here is derived from an EMBL/GenBank/DDBJ whole genome shotgun (WGS) entry which is preliminary data.</text>
</comment>
<dbReference type="PROSITE" id="PS00061">
    <property type="entry name" value="ADH_SHORT"/>
    <property type="match status" value="1"/>
</dbReference>
<name>A0A563ERW4_9PSEU</name>
<dbReference type="PRINTS" id="PR00080">
    <property type="entry name" value="SDRFAMILY"/>
</dbReference>
<dbReference type="InterPro" id="IPR036291">
    <property type="entry name" value="NAD(P)-bd_dom_sf"/>
</dbReference>
<organism evidence="4 5">
    <name type="scientific">Lentzea tibetensis</name>
    <dbReference type="NCBI Taxonomy" id="2591470"/>
    <lineage>
        <taxon>Bacteria</taxon>
        <taxon>Bacillati</taxon>
        <taxon>Actinomycetota</taxon>
        <taxon>Actinomycetes</taxon>
        <taxon>Pseudonocardiales</taxon>
        <taxon>Pseudonocardiaceae</taxon>
        <taxon>Lentzea</taxon>
    </lineage>
</organism>
<dbReference type="InterPro" id="IPR002347">
    <property type="entry name" value="SDR_fam"/>
</dbReference>
<dbReference type="InterPro" id="IPR057326">
    <property type="entry name" value="KR_dom"/>
</dbReference>
<dbReference type="PANTHER" id="PTHR42760:SF40">
    <property type="entry name" value="3-OXOACYL-[ACYL-CARRIER-PROTEIN] REDUCTASE, CHLOROPLASTIC"/>
    <property type="match status" value="1"/>
</dbReference>
<evidence type="ECO:0000256" key="2">
    <source>
        <dbReference type="ARBA" id="ARBA00023002"/>
    </source>
</evidence>
<sequence>MELGLQNKKLLITGGSRGIGRGIVLAAARAGADVITCYRQESEAVESLTRELKETGGQHHVVRADVGEIEEIDRLLEEAKERFGSLDGVVNNAGVISHIPFEKLPADEWSRILDTNLTAAYRVIQQALPLFGDGASVVNIGSRGAAAGIPLRAHYTAAKSAMIGLTRSLAKELGPKGVRVNVVAPGVIETEAFDDMPAERAEGLRATYSQKTSLARLGTTDEIAGPVLFLLSDLSRYVTGATINVDGGI</sequence>
<dbReference type="CDD" id="cd05233">
    <property type="entry name" value="SDR_c"/>
    <property type="match status" value="1"/>
</dbReference>
<feature type="domain" description="Ketoreductase" evidence="3">
    <location>
        <begin position="8"/>
        <end position="186"/>
    </location>
</feature>
<dbReference type="PANTHER" id="PTHR42760">
    <property type="entry name" value="SHORT-CHAIN DEHYDROGENASES/REDUCTASES FAMILY MEMBER"/>
    <property type="match status" value="1"/>
</dbReference>
<evidence type="ECO:0000313" key="4">
    <source>
        <dbReference type="EMBL" id="TWP50393.1"/>
    </source>
</evidence>
<keyword evidence="5" id="KW-1185">Reference proteome</keyword>